<proteinExistence type="predicted"/>
<name>A0A0A9GTV6_ARUDO</name>
<dbReference type="EMBL" id="GBRH01171905">
    <property type="protein sequence ID" value="JAE25991.1"/>
    <property type="molecule type" value="Transcribed_RNA"/>
</dbReference>
<organism evidence="1">
    <name type="scientific">Arundo donax</name>
    <name type="common">Giant reed</name>
    <name type="synonym">Donax arundinaceus</name>
    <dbReference type="NCBI Taxonomy" id="35708"/>
    <lineage>
        <taxon>Eukaryota</taxon>
        <taxon>Viridiplantae</taxon>
        <taxon>Streptophyta</taxon>
        <taxon>Embryophyta</taxon>
        <taxon>Tracheophyta</taxon>
        <taxon>Spermatophyta</taxon>
        <taxon>Magnoliopsida</taxon>
        <taxon>Liliopsida</taxon>
        <taxon>Poales</taxon>
        <taxon>Poaceae</taxon>
        <taxon>PACMAD clade</taxon>
        <taxon>Arundinoideae</taxon>
        <taxon>Arundineae</taxon>
        <taxon>Arundo</taxon>
    </lineage>
</organism>
<protein>
    <submittedName>
        <fullName evidence="1">Uncharacterized protein</fullName>
    </submittedName>
</protein>
<sequence>MSTSFWILAILHCIQEMVNMMKKDTVCIHAFILRGGIWLLSLFVI</sequence>
<evidence type="ECO:0000313" key="1">
    <source>
        <dbReference type="EMBL" id="JAE25991.1"/>
    </source>
</evidence>
<accession>A0A0A9GTV6</accession>
<dbReference type="AlphaFoldDB" id="A0A0A9GTV6"/>
<reference evidence="1" key="1">
    <citation type="submission" date="2014-09" db="EMBL/GenBank/DDBJ databases">
        <authorList>
            <person name="Magalhaes I.L.F."/>
            <person name="Oliveira U."/>
            <person name="Santos F.R."/>
            <person name="Vidigal T.H.D.A."/>
            <person name="Brescovit A.D."/>
            <person name="Santos A.J."/>
        </authorList>
    </citation>
    <scope>NUCLEOTIDE SEQUENCE</scope>
    <source>
        <tissue evidence="1">Shoot tissue taken approximately 20 cm above the soil surface</tissue>
    </source>
</reference>
<reference evidence="1" key="2">
    <citation type="journal article" date="2015" name="Data Brief">
        <title>Shoot transcriptome of the giant reed, Arundo donax.</title>
        <authorList>
            <person name="Barrero R.A."/>
            <person name="Guerrero F.D."/>
            <person name="Moolhuijzen P."/>
            <person name="Goolsby J.A."/>
            <person name="Tidwell J."/>
            <person name="Bellgard S.E."/>
            <person name="Bellgard M.I."/>
        </authorList>
    </citation>
    <scope>NUCLEOTIDE SEQUENCE</scope>
    <source>
        <tissue evidence="1">Shoot tissue taken approximately 20 cm above the soil surface</tissue>
    </source>
</reference>